<evidence type="ECO:0000256" key="1">
    <source>
        <dbReference type="ARBA" id="ARBA00004651"/>
    </source>
</evidence>
<dbReference type="InterPro" id="IPR036259">
    <property type="entry name" value="MFS_trans_sf"/>
</dbReference>
<evidence type="ECO:0000256" key="2">
    <source>
        <dbReference type="ARBA" id="ARBA00022475"/>
    </source>
</evidence>
<evidence type="ECO:0000256" key="6">
    <source>
        <dbReference type="SAM" id="Phobius"/>
    </source>
</evidence>
<keyword evidence="4 6" id="KW-1133">Transmembrane helix</keyword>
<reference evidence="7 8" key="1">
    <citation type="submission" date="2023-07" db="EMBL/GenBank/DDBJ databases">
        <title>Genomic Encyclopedia of Type Strains, Phase IV (KMG-IV): sequencing the most valuable type-strain genomes for metagenomic binning, comparative biology and taxonomic classification.</title>
        <authorList>
            <person name="Goeker M."/>
        </authorList>
    </citation>
    <scope>NUCLEOTIDE SEQUENCE [LARGE SCALE GENOMIC DNA]</scope>
    <source>
        <strain evidence="7 8">DSM 25924</strain>
    </source>
</reference>
<feature type="transmembrane region" description="Helical" evidence="6">
    <location>
        <begin position="21"/>
        <end position="41"/>
    </location>
</feature>
<dbReference type="EMBL" id="JAURUO010000008">
    <property type="protein sequence ID" value="MDP9728813.1"/>
    <property type="molecule type" value="Genomic_DNA"/>
</dbReference>
<organism evidence="7 8">
    <name type="scientific">Alicyclobacillus tolerans</name>
    <dbReference type="NCBI Taxonomy" id="90970"/>
    <lineage>
        <taxon>Bacteria</taxon>
        <taxon>Bacillati</taxon>
        <taxon>Bacillota</taxon>
        <taxon>Bacilli</taxon>
        <taxon>Bacillales</taxon>
        <taxon>Alicyclobacillaceae</taxon>
        <taxon>Alicyclobacillus</taxon>
    </lineage>
</organism>
<keyword evidence="3 6" id="KW-0812">Transmembrane</keyword>
<dbReference type="SUPFAM" id="SSF103473">
    <property type="entry name" value="MFS general substrate transporter"/>
    <property type="match status" value="1"/>
</dbReference>
<accession>A0ABT9LX17</accession>
<comment type="subcellular location">
    <subcellularLocation>
        <location evidence="1">Cell membrane</location>
        <topology evidence="1">Multi-pass membrane protein</topology>
    </subcellularLocation>
</comment>
<dbReference type="Proteomes" id="UP001229209">
    <property type="component" value="Unassembled WGS sequence"/>
</dbReference>
<keyword evidence="2" id="KW-1003">Cell membrane</keyword>
<evidence type="ECO:0000256" key="5">
    <source>
        <dbReference type="ARBA" id="ARBA00023136"/>
    </source>
</evidence>
<evidence type="ECO:0000313" key="7">
    <source>
        <dbReference type="EMBL" id="MDP9728813.1"/>
    </source>
</evidence>
<dbReference type="RefSeq" id="WP_306954503.1">
    <property type="nucleotide sequence ID" value="NZ_JAURUO010000008.1"/>
</dbReference>
<evidence type="ECO:0000256" key="4">
    <source>
        <dbReference type="ARBA" id="ARBA00022989"/>
    </source>
</evidence>
<dbReference type="PANTHER" id="PTHR23513:SF6">
    <property type="entry name" value="MAJOR FACILITATOR SUPERFAMILY ASSOCIATED DOMAIN-CONTAINING PROTEIN"/>
    <property type="match status" value="1"/>
</dbReference>
<sequence length="79" mass="8396">MSRFKKSIFPNNRFLSLLSGQGVSYFGDSIASVALPILILTVTGSGFLMGLVGALEVAPLFIVGLPAGVWVDRRNLAVE</sequence>
<keyword evidence="5 6" id="KW-0472">Membrane</keyword>
<comment type="caution">
    <text evidence="7">The sequence shown here is derived from an EMBL/GenBank/DDBJ whole genome shotgun (WGS) entry which is preliminary data.</text>
</comment>
<feature type="transmembrane region" description="Helical" evidence="6">
    <location>
        <begin position="47"/>
        <end position="71"/>
    </location>
</feature>
<gene>
    <name evidence="7" type="ORF">J2S04_001764</name>
</gene>
<evidence type="ECO:0000313" key="8">
    <source>
        <dbReference type="Proteomes" id="UP001229209"/>
    </source>
</evidence>
<keyword evidence="8" id="KW-1185">Reference proteome</keyword>
<dbReference type="PANTHER" id="PTHR23513">
    <property type="entry name" value="INTEGRAL MEMBRANE EFFLUX PROTEIN-RELATED"/>
    <property type="match status" value="1"/>
</dbReference>
<name>A0ABT9LX17_9BACL</name>
<protein>
    <submittedName>
        <fullName evidence="7">MFS family permease</fullName>
    </submittedName>
</protein>
<proteinExistence type="predicted"/>
<evidence type="ECO:0000256" key="3">
    <source>
        <dbReference type="ARBA" id="ARBA00022692"/>
    </source>
</evidence>